<proteinExistence type="predicted"/>
<evidence type="ECO:0000313" key="1">
    <source>
        <dbReference type="EMBL" id="ALJ59105.1"/>
    </source>
</evidence>
<dbReference type="Proteomes" id="UP001266995">
    <property type="component" value="Unassembled WGS sequence"/>
</dbReference>
<reference evidence="2 5" key="2">
    <citation type="journal article" date="2019" name="Nat. Med.">
        <title>A library of human gut bacterial isolates paired with longitudinal multiomics data enables mechanistic microbiome research.</title>
        <authorList>
            <person name="Poyet M."/>
            <person name="Groussin M."/>
            <person name="Gibbons S.M."/>
            <person name="Avila-Pacheco J."/>
            <person name="Jiang X."/>
            <person name="Kearney S.M."/>
            <person name="Perrotta A.R."/>
            <person name="Berdy B."/>
            <person name="Zhao S."/>
            <person name="Lieberman T.D."/>
            <person name="Swanson P.K."/>
            <person name="Smith M."/>
            <person name="Roesemann S."/>
            <person name="Alexander J.E."/>
            <person name="Rich S.A."/>
            <person name="Livny J."/>
            <person name="Vlamakis H."/>
            <person name="Clish C."/>
            <person name="Bullock K."/>
            <person name="Deik A."/>
            <person name="Scott J."/>
            <person name="Pierce K.A."/>
            <person name="Xavier R.J."/>
            <person name="Alm E.J."/>
        </authorList>
    </citation>
    <scope>NUCLEOTIDE SEQUENCE [LARGE SCALE GENOMIC DNA]</scope>
    <source>
        <strain evidence="2 5">BIOML-A6</strain>
    </source>
</reference>
<dbReference type="PATRIC" id="fig|246787.4.peg.1911"/>
<dbReference type="STRING" id="246787.BcellWH2_01852"/>
<dbReference type="EMBL" id="VVYV01000001">
    <property type="protein sequence ID" value="KAA5423630.1"/>
    <property type="molecule type" value="Genomic_DNA"/>
</dbReference>
<reference evidence="3" key="3">
    <citation type="submission" date="2023-08" db="EMBL/GenBank/DDBJ databases">
        <title>Reintroducing virulent viruses to syntetic microbiomes.</title>
        <authorList>
            <person name="Wilde J."/>
            <person name="Boyes R."/>
            <person name="Robinson A.V."/>
            <person name="Daisley B.A."/>
            <person name="Allen-Vercoe E."/>
        </authorList>
    </citation>
    <scope>NUCLEOTIDE SEQUENCE</scope>
    <source>
        <strain evidence="3">225I_12FAA</strain>
    </source>
</reference>
<protein>
    <submittedName>
        <fullName evidence="3">IS66 family insertion sequence element accessory protein TnpB</fullName>
    </submittedName>
</protein>
<evidence type="ECO:0000313" key="3">
    <source>
        <dbReference type="EMBL" id="MDT4514162.1"/>
    </source>
</evidence>
<name>A0A0P0GA48_9BACE</name>
<reference evidence="1 4" key="1">
    <citation type="journal article" date="2015" name="Science">
        <title>Genetic determinants of in vivo fitness and diet responsiveness in multiple human gut Bacteroides.</title>
        <authorList>
            <person name="Wu M."/>
            <person name="McNulty N.P."/>
            <person name="Rodionov D.A."/>
            <person name="Khoroshkin M.S."/>
            <person name="Griffin N.W."/>
            <person name="Cheng J."/>
            <person name="Latreille P."/>
            <person name="Kerstetter R.A."/>
            <person name="Terrapon N."/>
            <person name="Henrissat B."/>
            <person name="Osterman A.L."/>
            <person name="Gordon J.I."/>
        </authorList>
    </citation>
    <scope>NUCLEOTIDE SEQUENCE [LARGE SCALE GENOMIC DNA]</scope>
    <source>
        <strain evidence="1 4">WH2</strain>
    </source>
</reference>
<sequence length="117" mass="13453">MKQKNLTLDAFKKIYAEWQASDTTIREFCRTICFDEDKFYFWKKKLLDSRNASSAGFIPVSMSQRNGKISISSPSAARTSPQDCSPLCEIVYQNGVVIRINREMTLDMLRSLILLCQ</sequence>
<organism evidence="1 4">
    <name type="scientific">Bacteroides cellulosilyticus</name>
    <dbReference type="NCBI Taxonomy" id="246787"/>
    <lineage>
        <taxon>Bacteria</taxon>
        <taxon>Pseudomonadati</taxon>
        <taxon>Bacteroidota</taxon>
        <taxon>Bacteroidia</taxon>
        <taxon>Bacteroidales</taxon>
        <taxon>Bacteroidaceae</taxon>
        <taxon>Bacteroides</taxon>
    </lineage>
</organism>
<dbReference type="GeneID" id="66306716"/>
<dbReference type="KEGG" id="bcel:BcellWH2_01852"/>
<dbReference type="EMBL" id="CP012801">
    <property type="protein sequence ID" value="ALJ59105.1"/>
    <property type="molecule type" value="Genomic_DNA"/>
</dbReference>
<dbReference type="Proteomes" id="UP000061809">
    <property type="component" value="Chromosome"/>
</dbReference>
<dbReference type="NCBIfam" id="NF047593">
    <property type="entry name" value="IS66_ISAeme5_TnpA"/>
    <property type="match status" value="1"/>
</dbReference>
<gene>
    <name evidence="1" type="ORF">BcellWH2_01852</name>
    <name evidence="2" type="ORF">F2Y81_00335</name>
    <name evidence="3" type="ORF">RO785_24675</name>
</gene>
<dbReference type="RefSeq" id="WP_007218748.1">
    <property type="nucleotide sequence ID" value="NZ_CABMLT010000017.1"/>
</dbReference>
<accession>A0A0P0GA48</accession>
<dbReference type="AlphaFoldDB" id="A0A0P0GA48"/>
<dbReference type="EMBL" id="JAVSNH010000002">
    <property type="protein sequence ID" value="MDT4514162.1"/>
    <property type="molecule type" value="Genomic_DNA"/>
</dbReference>
<evidence type="ECO:0000313" key="4">
    <source>
        <dbReference type="Proteomes" id="UP000061809"/>
    </source>
</evidence>
<evidence type="ECO:0000313" key="5">
    <source>
        <dbReference type="Proteomes" id="UP000448877"/>
    </source>
</evidence>
<dbReference type="Proteomes" id="UP000448877">
    <property type="component" value="Unassembled WGS sequence"/>
</dbReference>
<dbReference type="eggNOG" id="ENOG5033VA3">
    <property type="taxonomic scope" value="Bacteria"/>
</dbReference>
<evidence type="ECO:0000313" key="2">
    <source>
        <dbReference type="EMBL" id="KAA5423630.1"/>
    </source>
</evidence>